<dbReference type="EMBL" id="JBHUOZ010000003">
    <property type="protein sequence ID" value="MFD2921252.1"/>
    <property type="molecule type" value="Genomic_DNA"/>
</dbReference>
<proteinExistence type="predicted"/>
<feature type="compositionally biased region" description="Basic and acidic residues" evidence="1">
    <location>
        <begin position="43"/>
        <end position="57"/>
    </location>
</feature>
<feature type="compositionally biased region" description="Basic residues" evidence="1">
    <location>
        <begin position="33"/>
        <end position="42"/>
    </location>
</feature>
<feature type="region of interest" description="Disordered" evidence="1">
    <location>
        <begin position="1"/>
        <end position="57"/>
    </location>
</feature>
<feature type="compositionally biased region" description="Basic and acidic residues" evidence="1">
    <location>
        <begin position="9"/>
        <end position="28"/>
    </location>
</feature>
<dbReference type="RefSeq" id="WP_386101189.1">
    <property type="nucleotide sequence ID" value="NZ_JBHUOZ010000003.1"/>
</dbReference>
<name>A0ABW6A918_9BACT</name>
<evidence type="ECO:0000313" key="2">
    <source>
        <dbReference type="EMBL" id="MFD2921252.1"/>
    </source>
</evidence>
<comment type="caution">
    <text evidence="2">The sequence shown here is derived from an EMBL/GenBank/DDBJ whole genome shotgun (WGS) entry which is preliminary data.</text>
</comment>
<protein>
    <submittedName>
        <fullName evidence="2">Uncharacterized protein</fullName>
    </submittedName>
</protein>
<accession>A0ABW6A918</accession>
<reference evidence="3" key="1">
    <citation type="journal article" date="2019" name="Int. J. Syst. Evol. Microbiol.">
        <title>The Global Catalogue of Microorganisms (GCM) 10K type strain sequencing project: providing services to taxonomists for standard genome sequencing and annotation.</title>
        <authorList>
            <consortium name="The Broad Institute Genomics Platform"/>
            <consortium name="The Broad Institute Genome Sequencing Center for Infectious Disease"/>
            <person name="Wu L."/>
            <person name="Ma J."/>
        </authorList>
    </citation>
    <scope>NUCLEOTIDE SEQUENCE [LARGE SCALE GENOMIC DNA]</scope>
    <source>
        <strain evidence="3">KCTC 23299</strain>
    </source>
</reference>
<sequence length="57" mass="6587">MRKKTAPIKNEEEVAKNPDKKIDEDFKGFPHGHASKKIIKPKTKNDKKTARVDKENK</sequence>
<dbReference type="Proteomes" id="UP001597511">
    <property type="component" value="Unassembled WGS sequence"/>
</dbReference>
<evidence type="ECO:0000256" key="1">
    <source>
        <dbReference type="SAM" id="MobiDB-lite"/>
    </source>
</evidence>
<keyword evidence="3" id="KW-1185">Reference proteome</keyword>
<evidence type="ECO:0000313" key="3">
    <source>
        <dbReference type="Proteomes" id="UP001597511"/>
    </source>
</evidence>
<gene>
    <name evidence="2" type="ORF">ACFS6H_16115</name>
</gene>
<organism evidence="2 3">
    <name type="scientific">Terrimonas rubra</name>
    <dbReference type="NCBI Taxonomy" id="1035890"/>
    <lineage>
        <taxon>Bacteria</taxon>
        <taxon>Pseudomonadati</taxon>
        <taxon>Bacteroidota</taxon>
        <taxon>Chitinophagia</taxon>
        <taxon>Chitinophagales</taxon>
        <taxon>Chitinophagaceae</taxon>
        <taxon>Terrimonas</taxon>
    </lineage>
</organism>